<dbReference type="EMBL" id="VYUT01000001">
    <property type="protein sequence ID" value="KAA9208587.1"/>
    <property type="molecule type" value="Genomic_DNA"/>
</dbReference>
<accession>A0A5N0Z0C7</accession>
<evidence type="ECO:0000313" key="2">
    <source>
        <dbReference type="Proteomes" id="UP000326078"/>
    </source>
</evidence>
<comment type="caution">
    <text evidence="1">The sequence shown here is derived from an EMBL/GenBank/DDBJ whole genome shotgun (WGS) entry which is preliminary data.</text>
</comment>
<dbReference type="AlphaFoldDB" id="A0A5N0Z0C7"/>
<evidence type="ECO:0000313" key="1">
    <source>
        <dbReference type="EMBL" id="KAA9208587.1"/>
    </source>
</evidence>
<proteinExistence type="predicted"/>
<reference evidence="1 2" key="1">
    <citation type="submission" date="2019-09" db="EMBL/GenBank/DDBJ databases">
        <title>Vancomyinc resistant enterococci isolated from farm animals in Switzerland.</title>
        <authorList>
            <person name="Stevens M.J.A."/>
            <person name="Stephan R."/>
            <person name="Morach M."/>
            <person name="Nuesch-Inderbinen M."/>
        </authorList>
    </citation>
    <scope>NUCLEOTIDE SEQUENCE [LARGE SCALE GENOMIC DNA]</scope>
    <source>
        <strain evidence="1 2">GH27</strain>
    </source>
</reference>
<name>A0A5N0Z0C7_9ENTE</name>
<sequence>MNDNEKEELFLTVAKIKREEFINSEEYASFLLRIFTQLLNLDSSHYKPKDCTEYKPNIELLSIYKDYLTINEEKFQNRDIVKLRQSLDDSLYASIEPGLLPFKLKKLISNDVDSFLILPLTTAFYFKDQKSFRLHEIGVIAKRKENMIQIEIIDKSTISIESRKNVCDHVYSSHIYQDKKGIVSYIYEIEETKVLELAKILYLGLINPKKQVSDMVDLDGYKQEVILTKLSEMAINEYYGERVGTYQYLLGNCLAKELEASIKFSLGQERYSILSKIKTNYKGSGAQATFLREVKLPHTKSSKEIYLDLTAILLDRFEQLNFNKEVYTPCIIDMFNTYLYLKNCRAKDTFKKKLQTVLSRPVFEKMNYHVPKISESHICAEKLNPDFKNIDLLKKELAQISYYPHALTMMKKEIHKNKEYSEKTMFDALHK</sequence>
<dbReference type="Proteomes" id="UP000326078">
    <property type="component" value="Unassembled WGS sequence"/>
</dbReference>
<gene>
    <name evidence="1" type="ORF">F6X95_00385</name>
</gene>
<organism evidence="1 2">
    <name type="scientific">Enterococcus durans</name>
    <dbReference type="NCBI Taxonomy" id="53345"/>
    <lineage>
        <taxon>Bacteria</taxon>
        <taxon>Bacillati</taxon>
        <taxon>Bacillota</taxon>
        <taxon>Bacilli</taxon>
        <taxon>Lactobacillales</taxon>
        <taxon>Enterococcaceae</taxon>
        <taxon>Enterococcus</taxon>
    </lineage>
</organism>
<dbReference type="RefSeq" id="WP_137239147.1">
    <property type="nucleotide sequence ID" value="NZ_VYUK01000002.1"/>
</dbReference>
<protein>
    <submittedName>
        <fullName evidence="1">Uncharacterized protein</fullName>
    </submittedName>
</protein>